<accession>A0ABV7VU75</accession>
<reference evidence="2" key="1">
    <citation type="journal article" date="2019" name="Int. J. Syst. Evol. Microbiol.">
        <title>The Global Catalogue of Microorganisms (GCM) 10K type strain sequencing project: providing services to taxonomists for standard genome sequencing and annotation.</title>
        <authorList>
            <consortium name="The Broad Institute Genomics Platform"/>
            <consortium name="The Broad Institute Genome Sequencing Center for Infectious Disease"/>
            <person name="Wu L."/>
            <person name="Ma J."/>
        </authorList>
    </citation>
    <scope>NUCLEOTIDE SEQUENCE [LARGE SCALE GENOMIC DNA]</scope>
    <source>
        <strain evidence="2">KCTC 42424</strain>
    </source>
</reference>
<dbReference type="Proteomes" id="UP001595722">
    <property type="component" value="Unassembled WGS sequence"/>
</dbReference>
<dbReference type="RefSeq" id="WP_376866958.1">
    <property type="nucleotide sequence ID" value="NZ_JBHRYB010000013.1"/>
</dbReference>
<keyword evidence="2" id="KW-1185">Reference proteome</keyword>
<organism evidence="1 2">
    <name type="scientific">Bacterioplanoides pacificum</name>
    <dbReference type="NCBI Taxonomy" id="1171596"/>
    <lineage>
        <taxon>Bacteria</taxon>
        <taxon>Pseudomonadati</taxon>
        <taxon>Pseudomonadota</taxon>
        <taxon>Gammaproteobacteria</taxon>
        <taxon>Oceanospirillales</taxon>
        <taxon>Oceanospirillaceae</taxon>
        <taxon>Bacterioplanoides</taxon>
    </lineage>
</organism>
<gene>
    <name evidence="1" type="ORF">ACFOMG_12195</name>
</gene>
<evidence type="ECO:0000313" key="1">
    <source>
        <dbReference type="EMBL" id="MFC3680860.1"/>
    </source>
</evidence>
<name>A0ABV7VU75_9GAMM</name>
<dbReference type="EMBL" id="JBHRYB010000013">
    <property type="protein sequence ID" value="MFC3680860.1"/>
    <property type="molecule type" value="Genomic_DNA"/>
</dbReference>
<protein>
    <submittedName>
        <fullName evidence="1">Uncharacterized protein</fullName>
    </submittedName>
</protein>
<proteinExistence type="predicted"/>
<evidence type="ECO:0000313" key="2">
    <source>
        <dbReference type="Proteomes" id="UP001595722"/>
    </source>
</evidence>
<sequence length="393" mass="43180">MEASSLGNDFQNYFNVFKPREFKPDNPAVTSEKRSAEEIRQMVESSKGMNSGVVVTITPPEKLAAAVEPKIYSDLQTVIPEAGKIVRKDLNSSVPADDFLAQRITLASVKGGSEVLGDEVMKSLLDKAASQKIDLSGIARLTGAGNNDSLSTVFESRVELGEFHGVSPILSMQGDVVGYLNRRAAPMRVGSETNISLGMATESGNKLSITVSVYDRYNQNNLADKSTHHVGMARDIQFSITSDSPLSDKEKEVMYKALEALTPLTNAFQENLSVTQGELSALTDITDSSDSGVKALSLRMSTYEGRHQISLDKVSGEQESIATKAYADDFYRLQAQGTSSAQYYLRQYDSLYSEKQWENMMYAPAPEWQRDIISVAHQDFGYGVRSWLASNLE</sequence>
<comment type="caution">
    <text evidence="1">The sequence shown here is derived from an EMBL/GenBank/DDBJ whole genome shotgun (WGS) entry which is preliminary data.</text>
</comment>